<dbReference type="STRING" id="106549.A0A540LP57"/>
<evidence type="ECO:0000256" key="1">
    <source>
        <dbReference type="SAM" id="Phobius"/>
    </source>
</evidence>
<dbReference type="EMBL" id="VIEB01000513">
    <property type="protein sequence ID" value="TQD88265.1"/>
    <property type="molecule type" value="Genomic_DNA"/>
</dbReference>
<evidence type="ECO:0000259" key="2">
    <source>
        <dbReference type="Pfam" id="PF12143"/>
    </source>
</evidence>
<sequence>MFHVTLSDTISVEVTRLSSTKWTTAQNKTQDEVLVITGIEFAGNETVKFDVYVNDDADSLAGKDKSEFAESFVHVPHKHKKNIKMNLRLSITSLLEEWDAETYISLVVTLVPKVGKGPITIEGFSIELINTTCVFMLLLFLLLLLGWFNRGFLAN</sequence>
<accession>A0A540LP57</accession>
<dbReference type="PANTHER" id="PTHR36608">
    <property type="entry name" value="POLYPHENOL OXIDASE C, CHLOROPLASTIC-LIKE"/>
    <property type="match status" value="1"/>
</dbReference>
<gene>
    <name evidence="3" type="ORF">C1H46_026146</name>
</gene>
<keyword evidence="1" id="KW-0472">Membrane</keyword>
<evidence type="ECO:0000313" key="3">
    <source>
        <dbReference type="EMBL" id="TQD88265.1"/>
    </source>
</evidence>
<keyword evidence="1" id="KW-1133">Transmembrane helix</keyword>
<dbReference type="InterPro" id="IPR022740">
    <property type="entry name" value="Polyphenol_oxidase_C"/>
</dbReference>
<dbReference type="PANTHER" id="PTHR36608:SF1">
    <property type="entry name" value="POLYPHENOL OXIDASE C, CHLOROPLASTIC-LIKE"/>
    <property type="match status" value="1"/>
</dbReference>
<protein>
    <recommendedName>
        <fullName evidence="2">Polyphenol oxidase C-terminal domain-containing protein</fullName>
    </recommendedName>
</protein>
<dbReference type="GO" id="GO:0004097">
    <property type="term" value="F:catechol oxidase activity"/>
    <property type="evidence" value="ECO:0007669"/>
    <property type="project" value="InterPro"/>
</dbReference>
<comment type="caution">
    <text evidence="3">The sequence shown here is derived from an EMBL/GenBank/DDBJ whole genome shotgun (WGS) entry which is preliminary data.</text>
</comment>
<dbReference type="Pfam" id="PF12143">
    <property type="entry name" value="PPO1_KFDV"/>
    <property type="match status" value="1"/>
</dbReference>
<dbReference type="AlphaFoldDB" id="A0A540LP57"/>
<evidence type="ECO:0000313" key="4">
    <source>
        <dbReference type="Proteomes" id="UP000315295"/>
    </source>
</evidence>
<dbReference type="Proteomes" id="UP000315295">
    <property type="component" value="Unassembled WGS sequence"/>
</dbReference>
<feature type="transmembrane region" description="Helical" evidence="1">
    <location>
        <begin position="128"/>
        <end position="148"/>
    </location>
</feature>
<feature type="domain" description="Polyphenol oxidase C-terminal" evidence="2">
    <location>
        <begin position="3"/>
        <end position="128"/>
    </location>
</feature>
<keyword evidence="4" id="KW-1185">Reference proteome</keyword>
<name>A0A540LP57_MALBA</name>
<keyword evidence="1" id="KW-0812">Transmembrane</keyword>
<reference evidence="3 4" key="1">
    <citation type="journal article" date="2019" name="G3 (Bethesda)">
        <title>Sequencing of a Wild Apple (Malus baccata) Genome Unravels the Differences Between Cultivated and Wild Apple Species Regarding Disease Resistance and Cold Tolerance.</title>
        <authorList>
            <person name="Chen X."/>
        </authorList>
    </citation>
    <scope>NUCLEOTIDE SEQUENCE [LARGE SCALE GENOMIC DNA]</scope>
    <source>
        <strain evidence="4">cv. Shandingzi</strain>
        <tissue evidence="3">Leaves</tissue>
    </source>
</reference>
<organism evidence="3 4">
    <name type="scientific">Malus baccata</name>
    <name type="common">Siberian crab apple</name>
    <name type="synonym">Pyrus baccata</name>
    <dbReference type="NCBI Taxonomy" id="106549"/>
    <lineage>
        <taxon>Eukaryota</taxon>
        <taxon>Viridiplantae</taxon>
        <taxon>Streptophyta</taxon>
        <taxon>Embryophyta</taxon>
        <taxon>Tracheophyta</taxon>
        <taxon>Spermatophyta</taxon>
        <taxon>Magnoliopsida</taxon>
        <taxon>eudicotyledons</taxon>
        <taxon>Gunneridae</taxon>
        <taxon>Pentapetalae</taxon>
        <taxon>rosids</taxon>
        <taxon>fabids</taxon>
        <taxon>Rosales</taxon>
        <taxon>Rosaceae</taxon>
        <taxon>Amygdaloideae</taxon>
        <taxon>Maleae</taxon>
        <taxon>Malus</taxon>
    </lineage>
</organism>
<proteinExistence type="predicted"/>